<organism evidence="1 2">
    <name type="scientific">Ilex paraguariensis</name>
    <name type="common">yerba mate</name>
    <dbReference type="NCBI Taxonomy" id="185542"/>
    <lineage>
        <taxon>Eukaryota</taxon>
        <taxon>Viridiplantae</taxon>
        <taxon>Streptophyta</taxon>
        <taxon>Embryophyta</taxon>
        <taxon>Tracheophyta</taxon>
        <taxon>Spermatophyta</taxon>
        <taxon>Magnoliopsida</taxon>
        <taxon>eudicotyledons</taxon>
        <taxon>Gunneridae</taxon>
        <taxon>Pentapetalae</taxon>
        <taxon>asterids</taxon>
        <taxon>campanulids</taxon>
        <taxon>Aquifoliales</taxon>
        <taxon>Aquifoliaceae</taxon>
        <taxon>Ilex</taxon>
    </lineage>
</organism>
<proteinExistence type="predicted"/>
<evidence type="ECO:0000313" key="2">
    <source>
        <dbReference type="Proteomes" id="UP001642360"/>
    </source>
</evidence>
<comment type="caution">
    <text evidence="1">The sequence shown here is derived from an EMBL/GenBank/DDBJ whole genome shotgun (WGS) entry which is preliminary data.</text>
</comment>
<accession>A0ABC8V347</accession>
<protein>
    <submittedName>
        <fullName evidence="1">Uncharacterized protein</fullName>
    </submittedName>
</protein>
<reference evidence="1 2" key="1">
    <citation type="submission" date="2024-02" db="EMBL/GenBank/DDBJ databases">
        <authorList>
            <person name="Vignale AGUSTIN F."/>
            <person name="Sosa J E."/>
            <person name="Modenutti C."/>
        </authorList>
    </citation>
    <scope>NUCLEOTIDE SEQUENCE [LARGE SCALE GENOMIC DNA]</scope>
</reference>
<evidence type="ECO:0000313" key="1">
    <source>
        <dbReference type="EMBL" id="CAK9187679.1"/>
    </source>
</evidence>
<dbReference type="EMBL" id="CAUOFW020010080">
    <property type="protein sequence ID" value="CAK9187679.1"/>
    <property type="molecule type" value="Genomic_DNA"/>
</dbReference>
<sequence>MPADGTTSAILQIPSQPLGPYHQIMMHELPTRRQIDSDMLHVEKDELFNVNLKMNSLPLNDEHIDGLAPVADDVAMAESNHAFDIQDRLELDGVDKPTNKRQRRFTSKVWGNYTFLKEPSPEGLLRCE</sequence>
<name>A0ABC8V347_9AQUA</name>
<feature type="non-terminal residue" evidence="1">
    <location>
        <position position="128"/>
    </location>
</feature>
<dbReference type="Proteomes" id="UP001642360">
    <property type="component" value="Unassembled WGS sequence"/>
</dbReference>
<gene>
    <name evidence="1" type="ORF">ILEXP_LOCUS58265</name>
</gene>
<dbReference type="AlphaFoldDB" id="A0ABC8V347"/>
<keyword evidence="2" id="KW-1185">Reference proteome</keyword>